<feature type="compositionally biased region" description="Basic residues" evidence="1">
    <location>
        <begin position="1"/>
        <end position="12"/>
    </location>
</feature>
<sequence length="55" mass="5556">MAGAGRTHRPAPRHPGGPADLGPDPVALPAGVGRARHRDLDGGCVLPDTVRVVEG</sequence>
<reference evidence="2" key="1">
    <citation type="submission" date="2020-02" db="EMBL/GenBank/DDBJ databases">
        <authorList>
            <person name="Meier V. D."/>
        </authorList>
    </citation>
    <scope>NUCLEOTIDE SEQUENCE</scope>
    <source>
        <strain evidence="2">AVDCRST_MAG66</strain>
    </source>
</reference>
<dbReference type="AlphaFoldDB" id="A0A6J4QHN3"/>
<protein>
    <submittedName>
        <fullName evidence="2">Uncharacterized protein</fullName>
    </submittedName>
</protein>
<name>A0A6J4QHN3_9PSEU</name>
<evidence type="ECO:0000313" key="2">
    <source>
        <dbReference type="EMBL" id="CAA9444798.1"/>
    </source>
</evidence>
<proteinExistence type="predicted"/>
<dbReference type="EMBL" id="CADCUS010000584">
    <property type="protein sequence ID" value="CAA9444798.1"/>
    <property type="molecule type" value="Genomic_DNA"/>
</dbReference>
<evidence type="ECO:0000256" key="1">
    <source>
        <dbReference type="SAM" id="MobiDB-lite"/>
    </source>
</evidence>
<gene>
    <name evidence="2" type="ORF">AVDCRST_MAG66-4325</name>
</gene>
<organism evidence="2">
    <name type="scientific">uncultured Pseudonocardia sp</name>
    <dbReference type="NCBI Taxonomy" id="211455"/>
    <lineage>
        <taxon>Bacteria</taxon>
        <taxon>Bacillati</taxon>
        <taxon>Actinomycetota</taxon>
        <taxon>Actinomycetes</taxon>
        <taxon>Pseudonocardiales</taxon>
        <taxon>Pseudonocardiaceae</taxon>
        <taxon>Pseudonocardia</taxon>
        <taxon>environmental samples</taxon>
    </lineage>
</organism>
<accession>A0A6J4QHN3</accession>
<feature type="region of interest" description="Disordered" evidence="1">
    <location>
        <begin position="1"/>
        <end position="31"/>
    </location>
</feature>